<dbReference type="SUPFAM" id="SSF53335">
    <property type="entry name" value="S-adenosyl-L-methionine-dependent methyltransferases"/>
    <property type="match status" value="1"/>
</dbReference>
<dbReference type="Gene3D" id="3.40.50.150">
    <property type="entry name" value="Vaccinia Virus protein VP39"/>
    <property type="match status" value="1"/>
</dbReference>
<dbReference type="AlphaFoldDB" id="X0XFS1"/>
<organism evidence="1">
    <name type="scientific">marine sediment metagenome</name>
    <dbReference type="NCBI Taxonomy" id="412755"/>
    <lineage>
        <taxon>unclassified sequences</taxon>
        <taxon>metagenomes</taxon>
        <taxon>ecological metagenomes</taxon>
    </lineage>
</organism>
<accession>X0XFS1</accession>
<name>X0XFS1_9ZZZZ</name>
<evidence type="ECO:0000313" key="1">
    <source>
        <dbReference type="EMBL" id="GAG34282.1"/>
    </source>
</evidence>
<dbReference type="InterPro" id="IPR029063">
    <property type="entry name" value="SAM-dependent_MTases_sf"/>
</dbReference>
<dbReference type="EMBL" id="BARS01044260">
    <property type="protein sequence ID" value="GAG34282.1"/>
    <property type="molecule type" value="Genomic_DNA"/>
</dbReference>
<protein>
    <recommendedName>
        <fullName evidence="2">Methyltransferase type 11 domain-containing protein</fullName>
    </recommendedName>
</protein>
<sequence length="62" mass="7141">MDRDTKRKVAEAYDALGGRIYDLRYAEEQESKYRLLLERIRPEAADVVLDVGCGTGLLLRRL</sequence>
<proteinExistence type="predicted"/>
<reference evidence="1" key="1">
    <citation type="journal article" date="2014" name="Front. Microbiol.">
        <title>High frequency of phylogenetically diverse reductive dehalogenase-homologous genes in deep subseafloor sedimentary metagenomes.</title>
        <authorList>
            <person name="Kawai M."/>
            <person name="Futagami T."/>
            <person name="Toyoda A."/>
            <person name="Takaki Y."/>
            <person name="Nishi S."/>
            <person name="Hori S."/>
            <person name="Arai W."/>
            <person name="Tsubouchi T."/>
            <person name="Morono Y."/>
            <person name="Uchiyama I."/>
            <person name="Ito T."/>
            <person name="Fujiyama A."/>
            <person name="Inagaki F."/>
            <person name="Takami H."/>
        </authorList>
    </citation>
    <scope>NUCLEOTIDE SEQUENCE</scope>
    <source>
        <strain evidence="1">Expedition CK06-06</strain>
    </source>
</reference>
<comment type="caution">
    <text evidence="1">The sequence shown here is derived from an EMBL/GenBank/DDBJ whole genome shotgun (WGS) entry which is preliminary data.</text>
</comment>
<evidence type="ECO:0008006" key="2">
    <source>
        <dbReference type="Google" id="ProtNLM"/>
    </source>
</evidence>
<gene>
    <name evidence="1" type="ORF">S01H1_66903</name>
</gene>
<feature type="non-terminal residue" evidence="1">
    <location>
        <position position="62"/>
    </location>
</feature>